<dbReference type="Pfam" id="PF01222">
    <property type="entry name" value="ERG4_ERG24"/>
    <property type="match status" value="1"/>
</dbReference>
<evidence type="ECO:0000256" key="5">
    <source>
        <dbReference type="ARBA" id="ARBA00022857"/>
    </source>
</evidence>
<evidence type="ECO:0000256" key="7">
    <source>
        <dbReference type="ARBA" id="ARBA00022989"/>
    </source>
</evidence>
<keyword evidence="12 17" id="KW-1207">Sterol metabolism</keyword>
<accession>A0A9P8EXP4</accession>
<feature type="non-terminal residue" evidence="19">
    <location>
        <position position="1120"/>
    </location>
</feature>
<evidence type="ECO:0000256" key="16">
    <source>
        <dbReference type="ARBA" id="ARBA00048918"/>
    </source>
</evidence>
<keyword evidence="9 17" id="KW-0756">Sterol biosynthesis</keyword>
<keyword evidence="13 17" id="KW-0753">Steroid metabolism</keyword>
<feature type="transmembrane region" description="Helical" evidence="17">
    <location>
        <begin position="462"/>
        <end position="483"/>
    </location>
</feature>
<evidence type="ECO:0000313" key="19">
    <source>
        <dbReference type="EMBL" id="KAG9701400.1"/>
    </source>
</evidence>
<feature type="transmembrane region" description="Helical" evidence="17">
    <location>
        <begin position="674"/>
        <end position="694"/>
    </location>
</feature>
<sequence length="1120" mass="127492">LLLHTRPGRRRKSKTIRWNDLEGKLQLYLRTLIPSLQHINCHILITSIMSLFGPAPEPATELGRLRILSSTAGIRVSPLQLGAMSIGDAWSEVMGSMDKKQSFALLDAFVEAGGNFIDTANNYQNEQSEQWLGEWMKERGNRDQMVIATKFTTDYKGYALGKGKAANHCGNHKRSLFMSVRDSLKKLQTDFIDILYLHWWDHTTSIEEIMDSLHILVEQGKVMYLGISDTPAWIVSAANYYAKAHGKTPFSIYQGRWNIMLRDFEREIIPMAHSRQRLPLKSARRRMKISAALEEVANEHNVTITAVALAYVMSKTINVFPLVGGRKVEHLHDNIKALSIKLSDEQIKKLEDVRPFDIGFPNNFIGVDPTISGQPSWLLGASASLAWQKASKPIGHECAKLRELDAVLVNDPDFDDTSLLFGNFTYKCDIFLFWRSRVLDSAKSLRRVSGLAYHTSTRFYKVLVYLGYLPIEITTGTCMVFLMPGVLRIADALISARAGDRGVRGWFPFWEPSQSFSFLYNRYATAPNMILAVLEYIVGFAGVVVLSIPCLHHGRHISSQVCLHPLIVYAIAQDGLNKPVQDERSPLVSATEISEQPEDHRVDNSGEREFGGAVGVSCMMIGFPLLMYFMWIGATFYSGHFPSRSPGQSWSDFFSHLWTLCYEHAFPHLKAWTIYWTFLIFEGACYLYMPGVYGKGKRLPSLGGKQLEYYCSAVWSWYTTIILAVLLHISGVFPLYTIIDEFGSIMSVAIISGFLVSFVAYFSALARGAEHRMTGSPVYDFFMGAELNPRLFTWLDFKMFFEVRIPWYILFLTTLGACARQYETHGYVSGEAWFLLMAHFLYANACSKGEELIITSWDMYFEKWGFMLIFWNLAGVPLSYCHCTLYIANHDPSEYHWNPYLLTLLFVTYLFVYWIWDTANSQKNMFRAQERGVALNRKTFPQLPWKAVKNPVSIKTKTGDSILCDGWYARARKIHYTCDLFFALSWGAITGFNSPFPWFYPVFFALRRSMDRIREEGALVVHSLCGVRNGEIENEGGKTCNAEYSPDSLPLSLTLVRRPEDLYMFLGSSTYGHSQLKTGHPVRSAIHKQLNGRLVLRWVTTWESLLLYGIRVVFGVTIES</sequence>
<keyword evidence="7 17" id="KW-1133">Transmembrane helix</keyword>
<dbReference type="PANTHER" id="PTHR21257:SF31">
    <property type="entry name" value="DELTA(24(24(1)))-STEROL REDUCTASE ERG4"/>
    <property type="match status" value="1"/>
</dbReference>
<evidence type="ECO:0000256" key="12">
    <source>
        <dbReference type="ARBA" id="ARBA00023166"/>
    </source>
</evidence>
<evidence type="ECO:0000313" key="20">
    <source>
        <dbReference type="Proteomes" id="UP000779574"/>
    </source>
</evidence>
<reference evidence="19" key="1">
    <citation type="journal article" date="2021" name="J Fungi (Basel)">
        <title>Virulence traits and population genomics of the black yeast Aureobasidium melanogenum.</title>
        <authorList>
            <person name="Cernosa A."/>
            <person name="Sun X."/>
            <person name="Gostincar C."/>
            <person name="Fang C."/>
            <person name="Gunde-Cimerman N."/>
            <person name="Song Z."/>
        </authorList>
    </citation>
    <scope>NUCLEOTIDE SEQUENCE</scope>
    <source>
        <strain evidence="19">EXF-9911</strain>
    </source>
</reference>
<comment type="subcellular location">
    <subcellularLocation>
        <location evidence="1">Membrane</location>
        <topology evidence="1">Multi-pass membrane protein</topology>
    </subcellularLocation>
</comment>
<dbReference type="GO" id="GO:0005789">
    <property type="term" value="C:endoplasmic reticulum membrane"/>
    <property type="evidence" value="ECO:0007669"/>
    <property type="project" value="TreeGrafter"/>
</dbReference>
<evidence type="ECO:0000256" key="13">
    <source>
        <dbReference type="ARBA" id="ARBA00023221"/>
    </source>
</evidence>
<evidence type="ECO:0000256" key="11">
    <source>
        <dbReference type="ARBA" id="ARBA00023136"/>
    </source>
</evidence>
<comment type="caution">
    <text evidence="19">The sequence shown here is derived from an EMBL/GenBank/DDBJ whole genome shotgun (WGS) entry which is preliminary data.</text>
</comment>
<dbReference type="PROSITE" id="PS01017">
    <property type="entry name" value="STEROL_REDUCT_1"/>
    <property type="match status" value="1"/>
</dbReference>
<keyword evidence="8 17" id="KW-0560">Oxidoreductase</keyword>
<dbReference type="GO" id="GO:0000246">
    <property type="term" value="F:Delta24(24-1) sterol reductase activity"/>
    <property type="evidence" value="ECO:0007669"/>
    <property type="project" value="UniProtKB-EC"/>
</dbReference>
<dbReference type="Pfam" id="PF00248">
    <property type="entry name" value="Aldo_ket_red"/>
    <property type="match status" value="2"/>
</dbReference>
<feature type="transmembrane region" description="Helical" evidence="17">
    <location>
        <begin position="900"/>
        <end position="916"/>
    </location>
</feature>
<keyword evidence="3 17" id="KW-0444">Lipid biosynthesis</keyword>
<keyword evidence="5" id="KW-0521">NADP</keyword>
<feature type="transmembrane region" description="Helical" evidence="17">
    <location>
        <begin position="529"/>
        <end position="551"/>
    </location>
</feature>
<keyword evidence="4 17" id="KW-0812">Transmembrane</keyword>
<feature type="non-terminal residue" evidence="19">
    <location>
        <position position="1"/>
    </location>
</feature>
<comment type="pathway">
    <text evidence="14 17">Steroid metabolism; ergosterol biosynthesis.</text>
</comment>
<reference evidence="19" key="2">
    <citation type="submission" date="2021-08" db="EMBL/GenBank/DDBJ databases">
        <authorList>
            <person name="Gostincar C."/>
            <person name="Sun X."/>
            <person name="Song Z."/>
            <person name="Gunde-Cimerman N."/>
        </authorList>
    </citation>
    <scope>NUCLEOTIDE SEQUENCE</scope>
    <source>
        <strain evidence="19">EXF-9911</strain>
    </source>
</reference>
<evidence type="ECO:0000256" key="9">
    <source>
        <dbReference type="ARBA" id="ARBA00023011"/>
    </source>
</evidence>
<evidence type="ECO:0000256" key="8">
    <source>
        <dbReference type="ARBA" id="ARBA00023002"/>
    </source>
</evidence>
<evidence type="ECO:0000256" key="1">
    <source>
        <dbReference type="ARBA" id="ARBA00004141"/>
    </source>
</evidence>
<feature type="transmembrane region" description="Helical" evidence="17">
    <location>
        <begin position="715"/>
        <end position="739"/>
    </location>
</feature>
<evidence type="ECO:0000256" key="15">
    <source>
        <dbReference type="ARBA" id="ARBA00038892"/>
    </source>
</evidence>
<evidence type="ECO:0000256" key="6">
    <source>
        <dbReference type="ARBA" id="ARBA00022955"/>
    </source>
</evidence>
<dbReference type="EC" id="1.3.1.71" evidence="15 17"/>
<evidence type="ECO:0000256" key="2">
    <source>
        <dbReference type="ARBA" id="ARBA00005402"/>
    </source>
</evidence>
<evidence type="ECO:0000259" key="18">
    <source>
        <dbReference type="Pfam" id="PF00248"/>
    </source>
</evidence>
<dbReference type="InterPro" id="IPR018083">
    <property type="entry name" value="Sterol_reductase_CS"/>
</dbReference>
<feature type="domain" description="NADP-dependent oxidoreductase" evidence="18">
    <location>
        <begin position="286"/>
        <end position="353"/>
    </location>
</feature>
<comment type="catalytic activity">
    <reaction evidence="16">
        <text>ergosterol + NADP(+) = ergosta-5,7,22,24(28)-tetraen-3beta-ol + NADPH + H(+)</text>
        <dbReference type="Rhea" id="RHEA:18501"/>
        <dbReference type="ChEBI" id="CHEBI:15378"/>
        <dbReference type="ChEBI" id="CHEBI:16933"/>
        <dbReference type="ChEBI" id="CHEBI:18249"/>
        <dbReference type="ChEBI" id="CHEBI:57783"/>
        <dbReference type="ChEBI" id="CHEBI:58349"/>
        <dbReference type="EC" id="1.3.1.71"/>
    </reaction>
    <physiologicalReaction direction="right-to-left" evidence="16">
        <dbReference type="Rhea" id="RHEA:18503"/>
    </physiologicalReaction>
</comment>
<evidence type="ECO:0000256" key="14">
    <source>
        <dbReference type="ARBA" id="ARBA00029435"/>
    </source>
</evidence>
<dbReference type="InterPro" id="IPR001171">
    <property type="entry name" value="ERG24_DHCR-like"/>
</dbReference>
<feature type="domain" description="NADP-dependent oxidoreductase" evidence="18">
    <location>
        <begin position="78"/>
        <end position="274"/>
    </location>
</feature>
<dbReference type="GO" id="GO:0006696">
    <property type="term" value="P:ergosterol biosynthetic process"/>
    <property type="evidence" value="ECO:0007669"/>
    <property type="project" value="TreeGrafter"/>
</dbReference>
<feature type="transmembrane region" description="Helical" evidence="17">
    <location>
        <begin position="980"/>
        <end position="1000"/>
    </location>
</feature>
<comment type="similarity">
    <text evidence="2 17">Belongs to the ERG4/ERG24 family.</text>
</comment>
<keyword evidence="10 17" id="KW-0443">Lipid metabolism</keyword>
<dbReference type="SUPFAM" id="SSF51430">
    <property type="entry name" value="NAD(P)-linked oxidoreductase"/>
    <property type="match status" value="1"/>
</dbReference>
<proteinExistence type="inferred from homology"/>
<evidence type="ECO:0000256" key="10">
    <source>
        <dbReference type="ARBA" id="ARBA00023098"/>
    </source>
</evidence>
<organism evidence="19 20">
    <name type="scientific">Aureobasidium melanogenum</name>
    <name type="common">Aureobasidium pullulans var. melanogenum</name>
    <dbReference type="NCBI Taxonomy" id="46634"/>
    <lineage>
        <taxon>Eukaryota</taxon>
        <taxon>Fungi</taxon>
        <taxon>Dikarya</taxon>
        <taxon>Ascomycota</taxon>
        <taxon>Pezizomycotina</taxon>
        <taxon>Dothideomycetes</taxon>
        <taxon>Dothideomycetidae</taxon>
        <taxon>Dothideales</taxon>
        <taxon>Saccotheciaceae</taxon>
        <taxon>Aureobasidium</taxon>
    </lineage>
</organism>
<dbReference type="Proteomes" id="UP000779574">
    <property type="component" value="Unassembled WGS sequence"/>
</dbReference>
<evidence type="ECO:0000256" key="3">
    <source>
        <dbReference type="ARBA" id="ARBA00022516"/>
    </source>
</evidence>
<feature type="transmembrane region" description="Helical" evidence="17">
    <location>
        <begin position="745"/>
        <end position="766"/>
    </location>
</feature>
<dbReference type="InterPro" id="IPR023210">
    <property type="entry name" value="NADP_OxRdtase_dom"/>
</dbReference>
<protein>
    <recommendedName>
        <fullName evidence="15 17">Delta(24(24(1)))-sterol reductase</fullName>
        <ecNumber evidence="15 17">1.3.1.71</ecNumber>
    </recommendedName>
    <alternativeName>
        <fullName evidence="17">C-24(28) sterol reductase</fullName>
    </alternativeName>
    <alternativeName>
        <fullName evidence="17">Sterol Delta(24(28))-reductase</fullName>
    </alternativeName>
</protein>
<feature type="transmembrane region" description="Helical" evidence="17">
    <location>
        <begin position="866"/>
        <end position="888"/>
    </location>
</feature>
<dbReference type="PANTHER" id="PTHR21257">
    <property type="entry name" value="DELTA(14)-STEROL REDUCTASE"/>
    <property type="match status" value="1"/>
</dbReference>
<dbReference type="EMBL" id="JAHFXF010000001">
    <property type="protein sequence ID" value="KAG9701400.1"/>
    <property type="molecule type" value="Genomic_DNA"/>
</dbReference>
<name>A0A9P8EXP4_AURME</name>
<evidence type="ECO:0000256" key="17">
    <source>
        <dbReference type="RuleBase" id="RU369120"/>
    </source>
</evidence>
<dbReference type="Gene3D" id="3.20.20.100">
    <property type="entry name" value="NADP-dependent oxidoreductase domain"/>
    <property type="match status" value="1"/>
</dbReference>
<keyword evidence="6 17" id="KW-0752">Steroid biosynthesis</keyword>
<keyword evidence="11 17" id="KW-0472">Membrane</keyword>
<dbReference type="InterPro" id="IPR036812">
    <property type="entry name" value="NAD(P)_OxRdtase_dom_sf"/>
</dbReference>
<gene>
    <name evidence="19" type="ORF">KCU76_g3</name>
</gene>
<evidence type="ECO:0000256" key="4">
    <source>
        <dbReference type="ARBA" id="ARBA00022692"/>
    </source>
</evidence>
<feature type="transmembrane region" description="Helical" evidence="17">
    <location>
        <begin position="610"/>
        <end position="631"/>
    </location>
</feature>
<dbReference type="AlphaFoldDB" id="A0A9P8EXP4"/>